<evidence type="ECO:0000313" key="2">
    <source>
        <dbReference type="Proteomes" id="UP000319148"/>
    </source>
</evidence>
<dbReference type="RefSeq" id="WP_139940647.1">
    <property type="nucleotide sequence ID" value="NZ_JBHSYP010000027.1"/>
</dbReference>
<gene>
    <name evidence="1" type="ORF">FIV46_09300</name>
</gene>
<name>A0A501PJD6_9PROT</name>
<keyword evidence="2" id="KW-1185">Reference proteome</keyword>
<dbReference type="EMBL" id="VFIY01000008">
    <property type="protein sequence ID" value="TPD60237.1"/>
    <property type="molecule type" value="Genomic_DNA"/>
</dbReference>
<protein>
    <recommendedName>
        <fullName evidence="3">PEP-CTERM sorting domain-containing protein</fullName>
    </recommendedName>
</protein>
<dbReference type="AlphaFoldDB" id="A0A501PJD6"/>
<sequence length="155" mass="16809">MHDTISGNGNILANVVNYGGAFSPGFSPGEINIDGALTMYDGIMNFEIGGTSSGLFDVLNVSGPVNIFGGDIVSSFIDGFIPELGDSFEFLISPEIFIDPLVEFTFFGLPDYYGFDYSSSGMLMTVDVESVPEPKVVYLLIVGLIYIWCFLDENH</sequence>
<reference evidence="2" key="1">
    <citation type="submission" date="2019-06" db="EMBL/GenBank/DDBJ databases">
        <title>The complete genome of Emcibacter congregatus ZYLT.</title>
        <authorList>
            <person name="Zhao Z."/>
        </authorList>
    </citation>
    <scope>NUCLEOTIDE SEQUENCE [LARGE SCALE GENOMIC DNA]</scope>
    <source>
        <strain evidence="2">MCCC 1A06723</strain>
    </source>
</reference>
<comment type="caution">
    <text evidence="1">The sequence shown here is derived from an EMBL/GenBank/DDBJ whole genome shotgun (WGS) entry which is preliminary data.</text>
</comment>
<dbReference type="OrthoDB" id="7872833at2"/>
<evidence type="ECO:0008006" key="3">
    <source>
        <dbReference type="Google" id="ProtNLM"/>
    </source>
</evidence>
<organism evidence="1 2">
    <name type="scientific">Emcibacter nanhaiensis</name>
    <dbReference type="NCBI Taxonomy" id="1505037"/>
    <lineage>
        <taxon>Bacteria</taxon>
        <taxon>Pseudomonadati</taxon>
        <taxon>Pseudomonadota</taxon>
        <taxon>Alphaproteobacteria</taxon>
        <taxon>Emcibacterales</taxon>
        <taxon>Emcibacteraceae</taxon>
        <taxon>Emcibacter</taxon>
    </lineage>
</organism>
<accession>A0A501PJD6</accession>
<proteinExistence type="predicted"/>
<dbReference type="Proteomes" id="UP000319148">
    <property type="component" value="Unassembled WGS sequence"/>
</dbReference>
<evidence type="ECO:0000313" key="1">
    <source>
        <dbReference type="EMBL" id="TPD60237.1"/>
    </source>
</evidence>